<accession>A0A0B2UMN6</accession>
<protein>
    <submittedName>
        <fullName evidence="2">Uncharacterized protein</fullName>
    </submittedName>
</protein>
<sequence length="109" mass="11757">MSTALEQCDLLCGDCDEACAKDENLPMTVTRFLELEAKQSDGTRDGRNVRETSVMLSAGSDGFVQIIAGGVIGMKHSEDYPESSCKGINSTWTSQGSETIESQLSLQMN</sequence>
<evidence type="ECO:0000256" key="1">
    <source>
        <dbReference type="SAM" id="MobiDB-lite"/>
    </source>
</evidence>
<feature type="compositionally biased region" description="Polar residues" evidence="1">
    <location>
        <begin position="86"/>
        <end position="109"/>
    </location>
</feature>
<evidence type="ECO:0000313" key="2">
    <source>
        <dbReference type="EMBL" id="KHN70648.1"/>
    </source>
</evidence>
<dbReference type="AlphaFoldDB" id="A0A0B2UMN6"/>
<organism evidence="2 4">
    <name type="scientific">Toxocara canis</name>
    <name type="common">Canine roundworm</name>
    <dbReference type="NCBI Taxonomy" id="6265"/>
    <lineage>
        <taxon>Eukaryota</taxon>
        <taxon>Metazoa</taxon>
        <taxon>Ecdysozoa</taxon>
        <taxon>Nematoda</taxon>
        <taxon>Chromadorea</taxon>
        <taxon>Rhabditida</taxon>
        <taxon>Spirurina</taxon>
        <taxon>Ascaridomorpha</taxon>
        <taxon>Ascaridoidea</taxon>
        <taxon>Toxocaridae</taxon>
        <taxon>Toxocara</taxon>
    </lineage>
</organism>
<name>A0A0B2UMN6_TOXCA</name>
<feature type="region of interest" description="Disordered" evidence="1">
    <location>
        <begin position="84"/>
        <end position="109"/>
    </location>
</feature>
<keyword evidence="4" id="KW-1185">Reference proteome</keyword>
<evidence type="ECO:0000313" key="3">
    <source>
        <dbReference type="EMBL" id="VDM49968.1"/>
    </source>
</evidence>
<dbReference type="EMBL" id="UYWY01025776">
    <property type="protein sequence ID" value="VDM49968.1"/>
    <property type="molecule type" value="Genomic_DNA"/>
</dbReference>
<dbReference type="Proteomes" id="UP000031036">
    <property type="component" value="Unassembled WGS sequence"/>
</dbReference>
<proteinExistence type="predicted"/>
<gene>
    <name evidence="2" type="ORF">Tcan_14360</name>
    <name evidence="3" type="ORF">TCNE_LOCUS18647</name>
</gene>
<dbReference type="EMBL" id="JPKZ01022855">
    <property type="protein sequence ID" value="KHN70648.1"/>
    <property type="molecule type" value="Genomic_DNA"/>
</dbReference>
<reference evidence="3" key="2">
    <citation type="submission" date="2018-11" db="EMBL/GenBank/DDBJ databases">
        <authorList>
            <consortium name="Pathogen Informatics"/>
        </authorList>
    </citation>
    <scope>NUCLEOTIDE SEQUENCE [LARGE SCALE GENOMIC DNA]</scope>
</reference>
<evidence type="ECO:0000313" key="4">
    <source>
        <dbReference type="Proteomes" id="UP000031036"/>
    </source>
</evidence>
<reference evidence="2 4" key="1">
    <citation type="submission" date="2014-11" db="EMBL/GenBank/DDBJ databases">
        <title>Genetic blueprint of the zoonotic pathogen Toxocara canis.</title>
        <authorList>
            <person name="Zhu X.-Q."/>
            <person name="Korhonen P.K."/>
            <person name="Cai H."/>
            <person name="Young N.D."/>
            <person name="Nejsum P."/>
            <person name="von Samson-Himmelstjerna G."/>
            <person name="Boag P.R."/>
            <person name="Tan P."/>
            <person name="Li Q."/>
            <person name="Min J."/>
            <person name="Yang Y."/>
            <person name="Wang X."/>
            <person name="Fang X."/>
            <person name="Hall R.S."/>
            <person name="Hofmann A."/>
            <person name="Sternberg P.W."/>
            <person name="Jex A.R."/>
            <person name="Gasser R.B."/>
        </authorList>
    </citation>
    <scope>NUCLEOTIDE SEQUENCE [LARGE SCALE GENOMIC DNA]</scope>
    <source>
        <strain evidence="2">PN_DK_2014</strain>
    </source>
</reference>